<dbReference type="InterPro" id="IPR013815">
    <property type="entry name" value="ATP_grasp_subdomain_1"/>
</dbReference>
<keyword evidence="2 4" id="KW-0658">Purine biosynthesis</keyword>
<comment type="caution">
    <text evidence="4">Lacks conserved residue(s) required for the propagation of feature annotation.</text>
</comment>
<comment type="subunit">
    <text evidence="4 5">Homodimer.</text>
</comment>
<evidence type="ECO:0000313" key="7">
    <source>
        <dbReference type="EMBL" id="MDT0595384.1"/>
    </source>
</evidence>
<dbReference type="Proteomes" id="UP001253545">
    <property type="component" value="Unassembled WGS sequence"/>
</dbReference>
<dbReference type="PANTHER" id="PTHR11609:SF5">
    <property type="entry name" value="PHOSPHORIBOSYLAMINOIMIDAZOLE CARBOXYLASE"/>
    <property type="match status" value="1"/>
</dbReference>
<feature type="binding site" evidence="4">
    <location>
        <position position="133"/>
    </location>
    <ligand>
        <name>ATP</name>
        <dbReference type="ChEBI" id="CHEBI:30616"/>
    </ligand>
</feature>
<evidence type="ECO:0000313" key="8">
    <source>
        <dbReference type="Proteomes" id="UP001253545"/>
    </source>
</evidence>
<keyword evidence="4 5" id="KW-0436">Ligase</keyword>
<gene>
    <name evidence="4 5" type="primary">purK</name>
    <name evidence="7" type="ORF">RM552_11050</name>
</gene>
<dbReference type="SUPFAM" id="SSF52440">
    <property type="entry name" value="PreATP-grasp domain"/>
    <property type="match status" value="1"/>
</dbReference>
<comment type="caution">
    <text evidence="7">The sequence shown here is derived from an EMBL/GenBank/DDBJ whole genome shotgun (WGS) entry which is preliminary data.</text>
</comment>
<dbReference type="HAMAP" id="MF_01928">
    <property type="entry name" value="PurK"/>
    <property type="match status" value="1"/>
</dbReference>
<dbReference type="InterPro" id="IPR011761">
    <property type="entry name" value="ATP-grasp"/>
</dbReference>
<comment type="function">
    <text evidence="5">Catalyzes the ATP-dependent conversion of 5-aminoimidazole ribonucleotide (AIR) and HCO(3)- to N5-carboxyaminoimidazole ribonucleotide (N5-CAIR).</text>
</comment>
<dbReference type="Pfam" id="PF17769">
    <property type="entry name" value="PurK_C"/>
    <property type="match status" value="1"/>
</dbReference>
<evidence type="ECO:0000256" key="2">
    <source>
        <dbReference type="ARBA" id="ARBA00022755"/>
    </source>
</evidence>
<comment type="pathway">
    <text evidence="4 5">Purine metabolism; IMP biosynthesis via de novo pathway; 5-amino-1-(5-phospho-D-ribosyl)imidazole-4-carboxylate from 5-amino-1-(5-phospho-D-ribosyl)imidazole (N5-CAIR route): step 1/2.</text>
</comment>
<dbReference type="Pfam" id="PF02222">
    <property type="entry name" value="ATP-grasp"/>
    <property type="match status" value="1"/>
</dbReference>
<keyword evidence="3 4" id="KW-0067">ATP-binding</keyword>
<feature type="binding site" evidence="4">
    <location>
        <begin position="259"/>
        <end position="260"/>
    </location>
    <ligand>
        <name>ATP</name>
        <dbReference type="ChEBI" id="CHEBI:30616"/>
    </ligand>
</feature>
<evidence type="ECO:0000256" key="3">
    <source>
        <dbReference type="ARBA" id="ARBA00022840"/>
    </source>
</evidence>
<keyword evidence="1 4" id="KW-0547">Nucleotide-binding</keyword>
<feature type="binding site" evidence="4">
    <location>
        <position position="204"/>
    </location>
    <ligand>
        <name>ATP</name>
        <dbReference type="ChEBI" id="CHEBI:30616"/>
    </ligand>
</feature>
<dbReference type="InterPro" id="IPR040686">
    <property type="entry name" value="PurK_C"/>
</dbReference>
<evidence type="ECO:0000256" key="1">
    <source>
        <dbReference type="ARBA" id="ARBA00022741"/>
    </source>
</evidence>
<comment type="function">
    <text evidence="4">Catalyzes the ATP-dependent conversion of 5-aminoimidazole ribonucleotide (AIR) and HCO(3)(-) to N5-carboxyaminoimidazole ribonucleotide (N5-CAIR).</text>
</comment>
<sequence>MKVLVLGAGQLAQMMYLASAPLGVEVMAVDVKDNKIVNPLSKSPYAIDLEFAISDANAITAEFEHIPEKLLALVNDSGKFFPNVNSILAGADRVREKQLLDACKVANCQYRIISKLDDLQNITADLGERIIFKASRDGYDGYGQWRMKSEQDLESLSQIFEQLDLQGVPLVAERMADFTREISVIGARDNNGNIACFDIAENLHHEGQLHLSIAPATKLLSDTIEQAQSIFTTIAEALDYTGILAVELFEMPNGSLLVNEIAPRVHNSGHWTQQGSDTCQFEQHIRAVLGFPLGSVQRQKVTAMVNIIGCTSFSRDLISIPGCHLHWYGKSLREKRKMGHINVVADSYQDLASKLAQLSQYLPSEYFPLLATQAEKLELLEEN</sequence>
<dbReference type="InterPro" id="IPR005875">
    <property type="entry name" value="PurK"/>
</dbReference>
<dbReference type="Pfam" id="PF22660">
    <property type="entry name" value="RS_preATP-grasp-like"/>
    <property type="match status" value="1"/>
</dbReference>
<feature type="domain" description="ATP-grasp" evidence="6">
    <location>
        <begin position="97"/>
        <end position="289"/>
    </location>
</feature>
<evidence type="ECO:0000256" key="4">
    <source>
        <dbReference type="HAMAP-Rule" id="MF_01928"/>
    </source>
</evidence>
<comment type="catalytic activity">
    <reaction evidence="4 5">
        <text>5-amino-1-(5-phospho-beta-D-ribosyl)imidazole + hydrogencarbonate + ATP = 5-carboxyamino-1-(5-phospho-D-ribosyl)imidazole + ADP + phosphate + 2 H(+)</text>
        <dbReference type="Rhea" id="RHEA:19317"/>
        <dbReference type="ChEBI" id="CHEBI:15378"/>
        <dbReference type="ChEBI" id="CHEBI:17544"/>
        <dbReference type="ChEBI" id="CHEBI:30616"/>
        <dbReference type="ChEBI" id="CHEBI:43474"/>
        <dbReference type="ChEBI" id="CHEBI:58730"/>
        <dbReference type="ChEBI" id="CHEBI:137981"/>
        <dbReference type="ChEBI" id="CHEBI:456216"/>
        <dbReference type="EC" id="6.3.4.18"/>
    </reaction>
</comment>
<dbReference type="Gene3D" id="3.40.50.20">
    <property type="match status" value="1"/>
</dbReference>
<dbReference type="EMBL" id="JAVRHX010000003">
    <property type="protein sequence ID" value="MDT0595384.1"/>
    <property type="molecule type" value="Genomic_DNA"/>
</dbReference>
<dbReference type="PANTHER" id="PTHR11609">
    <property type="entry name" value="PURINE BIOSYNTHESIS PROTEIN 6/7, PUR6/7"/>
    <property type="match status" value="1"/>
</dbReference>
<evidence type="ECO:0000256" key="5">
    <source>
        <dbReference type="RuleBase" id="RU361200"/>
    </source>
</evidence>
<proteinExistence type="inferred from homology"/>
<dbReference type="SUPFAM" id="SSF56059">
    <property type="entry name" value="Glutathione synthetase ATP-binding domain-like"/>
    <property type="match status" value="1"/>
</dbReference>
<dbReference type="EC" id="6.3.4.18" evidence="4 5"/>
<accession>A0ABU2ZUW8</accession>
<dbReference type="NCBIfam" id="TIGR01161">
    <property type="entry name" value="purK"/>
    <property type="match status" value="1"/>
</dbReference>
<dbReference type="InterPro" id="IPR011054">
    <property type="entry name" value="Rudment_hybrid_motif"/>
</dbReference>
<dbReference type="Gene3D" id="3.30.470.20">
    <property type="entry name" value="ATP-grasp fold, B domain"/>
    <property type="match status" value="1"/>
</dbReference>
<evidence type="ECO:0000259" key="6">
    <source>
        <dbReference type="PROSITE" id="PS50975"/>
    </source>
</evidence>
<organism evidence="7 8">
    <name type="scientific">Glaciecola petra</name>
    <dbReference type="NCBI Taxonomy" id="3075602"/>
    <lineage>
        <taxon>Bacteria</taxon>
        <taxon>Pseudomonadati</taxon>
        <taxon>Pseudomonadota</taxon>
        <taxon>Gammaproteobacteria</taxon>
        <taxon>Alteromonadales</taxon>
        <taxon>Alteromonadaceae</taxon>
        <taxon>Glaciecola</taxon>
    </lineage>
</organism>
<keyword evidence="8" id="KW-1185">Reference proteome</keyword>
<feature type="binding site" evidence="4">
    <location>
        <begin position="138"/>
        <end position="144"/>
    </location>
    <ligand>
        <name>ATP</name>
        <dbReference type="ChEBI" id="CHEBI:30616"/>
    </ligand>
</feature>
<dbReference type="GO" id="GO:0034028">
    <property type="term" value="F:5-(carboxyamino)imidazole ribonucleotide synthase activity"/>
    <property type="evidence" value="ECO:0007669"/>
    <property type="project" value="UniProtKB-EC"/>
</dbReference>
<feature type="binding site" evidence="4">
    <location>
        <position position="93"/>
    </location>
    <ligand>
        <name>ATP</name>
        <dbReference type="ChEBI" id="CHEBI:30616"/>
    </ligand>
</feature>
<dbReference type="NCBIfam" id="NF004679">
    <property type="entry name" value="PRK06019.1-5"/>
    <property type="match status" value="1"/>
</dbReference>
<dbReference type="InterPro" id="IPR003135">
    <property type="entry name" value="ATP-grasp_carboxylate-amine"/>
</dbReference>
<dbReference type="SUPFAM" id="SSF51246">
    <property type="entry name" value="Rudiment single hybrid motif"/>
    <property type="match status" value="1"/>
</dbReference>
<dbReference type="RefSeq" id="WP_311368901.1">
    <property type="nucleotide sequence ID" value="NZ_JAVRHX010000003.1"/>
</dbReference>
<protein>
    <recommendedName>
        <fullName evidence="4 5">N5-carboxyaminoimidazole ribonucleotide synthase</fullName>
        <shortName evidence="4 5">N5-CAIR synthase</shortName>
        <ecNumber evidence="4 5">6.3.4.18</ecNumber>
    </recommendedName>
    <alternativeName>
        <fullName evidence="4 5">5-(carboxyamino)imidazole ribonucleotide synthetase</fullName>
    </alternativeName>
</protein>
<name>A0ABU2ZUW8_9ALTE</name>
<dbReference type="PROSITE" id="PS50975">
    <property type="entry name" value="ATP_GRASP"/>
    <property type="match status" value="1"/>
</dbReference>
<reference evidence="7 8" key="1">
    <citation type="submission" date="2023-09" db="EMBL/GenBank/DDBJ databases">
        <authorList>
            <person name="Rey-Velasco X."/>
        </authorList>
    </citation>
    <scope>NUCLEOTIDE SEQUENCE [LARGE SCALE GENOMIC DNA]</scope>
    <source>
        <strain evidence="7 8">P117</strain>
    </source>
</reference>
<comment type="similarity">
    <text evidence="4 5">Belongs to the PurK/PurT family.</text>
</comment>
<feature type="binding site" evidence="4">
    <location>
        <position position="181"/>
    </location>
    <ligand>
        <name>ATP</name>
        <dbReference type="ChEBI" id="CHEBI:30616"/>
    </ligand>
</feature>
<dbReference type="Gene3D" id="3.30.1490.20">
    <property type="entry name" value="ATP-grasp fold, A domain"/>
    <property type="match status" value="1"/>
</dbReference>
<dbReference type="InterPro" id="IPR016185">
    <property type="entry name" value="PreATP-grasp_dom_sf"/>
</dbReference>
<dbReference type="InterPro" id="IPR054350">
    <property type="entry name" value="PurT/PurK_preATP-grasp"/>
</dbReference>